<name>A0A9W9KQP9_9EURO</name>
<feature type="region of interest" description="Disordered" evidence="1">
    <location>
        <begin position="246"/>
        <end position="285"/>
    </location>
</feature>
<protein>
    <submittedName>
        <fullName evidence="2">Uncharacterized protein</fullName>
    </submittedName>
</protein>
<dbReference type="RefSeq" id="XP_056515660.1">
    <property type="nucleotide sequence ID" value="XM_056650810.1"/>
</dbReference>
<comment type="caution">
    <text evidence="2">The sequence shown here is derived from an EMBL/GenBank/DDBJ whole genome shotgun (WGS) entry which is preliminary data.</text>
</comment>
<dbReference type="Proteomes" id="UP001141434">
    <property type="component" value="Unassembled WGS sequence"/>
</dbReference>
<evidence type="ECO:0000256" key="1">
    <source>
        <dbReference type="SAM" id="MobiDB-lite"/>
    </source>
</evidence>
<reference evidence="2" key="2">
    <citation type="journal article" date="2023" name="IMA Fungus">
        <title>Comparative genomic study of the Penicillium genus elucidates a diverse pangenome and 15 lateral gene transfer events.</title>
        <authorList>
            <person name="Petersen C."/>
            <person name="Sorensen T."/>
            <person name="Nielsen M.R."/>
            <person name="Sondergaard T.E."/>
            <person name="Sorensen J.L."/>
            <person name="Fitzpatrick D.A."/>
            <person name="Frisvad J.C."/>
            <person name="Nielsen K.L."/>
        </authorList>
    </citation>
    <scope>NUCLEOTIDE SEQUENCE</scope>
    <source>
        <strain evidence="2">IBT 34128</strain>
    </source>
</reference>
<dbReference type="GeneID" id="81389978"/>
<evidence type="ECO:0000313" key="3">
    <source>
        <dbReference type="Proteomes" id="UP001141434"/>
    </source>
</evidence>
<feature type="compositionally biased region" description="Basic and acidic residues" evidence="1">
    <location>
        <begin position="152"/>
        <end position="162"/>
    </location>
</feature>
<feature type="region of interest" description="Disordered" evidence="1">
    <location>
        <begin position="138"/>
        <end position="163"/>
    </location>
</feature>
<sequence length="285" mass="30966">MFHAHFLPDEKKWEMRLIPGLMAELSLTHPQVHAEFGPFGRTFNFQGKLDDATLTSIHETISDWLENNKVEDRSDSTFPSGNLDAEEAAPTMHPLDPGKTDQIEEWISEIAIKDPISVETEPATTTLDPGLTEAARTEIDTLPSLDLSSMRPESKSLSENKKPRGIKTRRATYMEANPPIKALAPAPSTMADASPALSRPLPIRPSPHLLDMDDPADLSSQLSLAFSLLQPTLVKGVVKEQLSPATEAASLTGTEGTTHQDSGAQEHSGDSIPSHSCYATPPTED</sequence>
<evidence type="ECO:0000313" key="2">
    <source>
        <dbReference type="EMBL" id="KAJ5114467.1"/>
    </source>
</evidence>
<feature type="region of interest" description="Disordered" evidence="1">
    <location>
        <begin position="114"/>
        <end position="133"/>
    </location>
</feature>
<proteinExistence type="predicted"/>
<feature type="compositionally biased region" description="Polar residues" evidence="1">
    <location>
        <begin position="249"/>
        <end position="265"/>
    </location>
</feature>
<gene>
    <name evidence="2" type="ORF">NUU61_000226</name>
</gene>
<feature type="region of interest" description="Disordered" evidence="1">
    <location>
        <begin position="71"/>
        <end position="99"/>
    </location>
</feature>
<keyword evidence="3" id="KW-1185">Reference proteome</keyword>
<accession>A0A9W9KQP9</accession>
<dbReference type="EMBL" id="JAPMSZ010000001">
    <property type="protein sequence ID" value="KAJ5114467.1"/>
    <property type="molecule type" value="Genomic_DNA"/>
</dbReference>
<organism evidence="2 3">
    <name type="scientific">Penicillium alfredii</name>
    <dbReference type="NCBI Taxonomy" id="1506179"/>
    <lineage>
        <taxon>Eukaryota</taxon>
        <taxon>Fungi</taxon>
        <taxon>Dikarya</taxon>
        <taxon>Ascomycota</taxon>
        <taxon>Pezizomycotina</taxon>
        <taxon>Eurotiomycetes</taxon>
        <taxon>Eurotiomycetidae</taxon>
        <taxon>Eurotiales</taxon>
        <taxon>Aspergillaceae</taxon>
        <taxon>Penicillium</taxon>
    </lineage>
</organism>
<dbReference type="AlphaFoldDB" id="A0A9W9KQP9"/>
<reference evidence="2" key="1">
    <citation type="submission" date="2022-11" db="EMBL/GenBank/DDBJ databases">
        <authorList>
            <person name="Petersen C."/>
        </authorList>
    </citation>
    <scope>NUCLEOTIDE SEQUENCE</scope>
    <source>
        <strain evidence="2">IBT 34128</strain>
    </source>
</reference>